<dbReference type="PROSITE" id="PS50234">
    <property type="entry name" value="VWFA"/>
    <property type="match status" value="1"/>
</dbReference>
<protein>
    <recommendedName>
        <fullName evidence="1">VWFA domain-containing protein</fullName>
    </recommendedName>
</protein>
<sequence length="262" mass="28718">MTNDNASAYLARLRKIIDEAPDGVDMSAIVAAVEAIANPGDRRTKIWFLLDRSGSMQSLAGDVIGGFNRFVAEQANQPGKARMTAVLFDGQNPFEVITDAQRIGDISELTQDTYWARGVTPLYDAVGDLIERADGRIADRAQAGKPVEDQVVLIFTDGHENASSRYDRAQIFDLVKKRQDDDWTFVFMGSNQDSYGEGSKVGFAAGNVQNYAATAQGTGDAFAEFSRGTSSFRNKSLAMRIAHKERFFEDTKAAEEAMDDDS</sequence>
<evidence type="ECO:0000259" key="1">
    <source>
        <dbReference type="PROSITE" id="PS50234"/>
    </source>
</evidence>
<gene>
    <name evidence="2" type="ORF">METZ01_LOCUS247580</name>
</gene>
<dbReference type="InterPro" id="IPR036465">
    <property type="entry name" value="vWFA_dom_sf"/>
</dbReference>
<organism evidence="2">
    <name type="scientific">marine metagenome</name>
    <dbReference type="NCBI Taxonomy" id="408172"/>
    <lineage>
        <taxon>unclassified sequences</taxon>
        <taxon>metagenomes</taxon>
        <taxon>ecological metagenomes</taxon>
    </lineage>
</organism>
<dbReference type="Gene3D" id="3.40.50.410">
    <property type="entry name" value="von Willebrand factor, type A domain"/>
    <property type="match status" value="1"/>
</dbReference>
<dbReference type="InterPro" id="IPR002035">
    <property type="entry name" value="VWF_A"/>
</dbReference>
<dbReference type="EMBL" id="UINC01065257">
    <property type="protein sequence ID" value="SVB94726.1"/>
    <property type="molecule type" value="Genomic_DNA"/>
</dbReference>
<dbReference type="AlphaFoldDB" id="A0A382I538"/>
<name>A0A382I538_9ZZZZ</name>
<dbReference type="SUPFAM" id="SSF53300">
    <property type="entry name" value="vWA-like"/>
    <property type="match status" value="1"/>
</dbReference>
<accession>A0A382I538</accession>
<feature type="domain" description="VWFA" evidence="1">
    <location>
        <begin position="45"/>
        <end position="251"/>
    </location>
</feature>
<proteinExistence type="predicted"/>
<reference evidence="2" key="1">
    <citation type="submission" date="2018-05" db="EMBL/GenBank/DDBJ databases">
        <authorList>
            <person name="Lanie J.A."/>
            <person name="Ng W.-L."/>
            <person name="Kazmierczak K.M."/>
            <person name="Andrzejewski T.M."/>
            <person name="Davidsen T.M."/>
            <person name="Wayne K.J."/>
            <person name="Tettelin H."/>
            <person name="Glass J.I."/>
            <person name="Rusch D."/>
            <person name="Podicherti R."/>
            <person name="Tsui H.-C.T."/>
            <person name="Winkler M.E."/>
        </authorList>
    </citation>
    <scope>NUCLEOTIDE SEQUENCE</scope>
</reference>
<evidence type="ECO:0000313" key="2">
    <source>
        <dbReference type="EMBL" id="SVB94726.1"/>
    </source>
</evidence>